<protein>
    <recommendedName>
        <fullName evidence="5">Exodeoxyribonuclease 7 large subunit</fullName>
        <ecNumber evidence="5">3.1.11.6</ecNumber>
    </recommendedName>
    <alternativeName>
        <fullName evidence="5">Exodeoxyribonuclease VII large subunit</fullName>
        <shortName evidence="5">Exonuclease VII large subunit</shortName>
    </alternativeName>
</protein>
<keyword evidence="4 5" id="KW-0269">Exonuclease</keyword>
<gene>
    <name evidence="5 9" type="primary">xseA</name>
    <name evidence="9" type="ORF">FE810_04490</name>
</gene>
<accession>A0A5R9INC0</accession>
<keyword evidence="10" id="KW-1185">Reference proteome</keyword>
<dbReference type="EC" id="3.1.11.6" evidence="5"/>
<evidence type="ECO:0000256" key="1">
    <source>
        <dbReference type="ARBA" id="ARBA00022490"/>
    </source>
</evidence>
<keyword evidence="1 5" id="KW-0963">Cytoplasm</keyword>
<comment type="subunit">
    <text evidence="5">Heterooligomer composed of large and small subunits.</text>
</comment>
<dbReference type="RefSeq" id="WP_138318837.1">
    <property type="nucleotide sequence ID" value="NZ_VCBC01000004.1"/>
</dbReference>
<dbReference type="NCBIfam" id="TIGR00237">
    <property type="entry name" value="xseA"/>
    <property type="match status" value="1"/>
</dbReference>
<comment type="similarity">
    <text evidence="5 6">Belongs to the XseA family.</text>
</comment>
<evidence type="ECO:0000256" key="2">
    <source>
        <dbReference type="ARBA" id="ARBA00022722"/>
    </source>
</evidence>
<evidence type="ECO:0000256" key="4">
    <source>
        <dbReference type="ARBA" id="ARBA00022839"/>
    </source>
</evidence>
<dbReference type="InterPro" id="IPR020579">
    <property type="entry name" value="Exonuc_VII_lsu_C"/>
</dbReference>
<feature type="domain" description="OB-fold nucleic acid binding" evidence="8">
    <location>
        <begin position="12"/>
        <end position="105"/>
    </location>
</feature>
<feature type="domain" description="Exonuclease VII large subunit C-terminal" evidence="7">
    <location>
        <begin position="128"/>
        <end position="442"/>
    </location>
</feature>
<comment type="catalytic activity">
    <reaction evidence="5 6">
        <text>Exonucleolytic cleavage in either 5'- to 3'- or 3'- to 5'-direction to yield nucleoside 5'-phosphates.</text>
        <dbReference type="EC" id="3.1.11.6"/>
    </reaction>
</comment>
<evidence type="ECO:0000259" key="8">
    <source>
        <dbReference type="Pfam" id="PF13742"/>
    </source>
</evidence>
<dbReference type="Proteomes" id="UP000307790">
    <property type="component" value="Unassembled WGS sequence"/>
</dbReference>
<sequence>MNPNYHEKRSILQVSELTKKVRLLLESEMHTLWLCGEISNFMAAGSGHWYLSLKDSKAQIRCAMFRGNNRNVRIKPGNGQQVLVKARVSLYEPRGDFQLIIEQMEDAGEGLLRQKFEQLKGQLLQEGLFDQRYKQAMPENIQSVGIITSATGAAVHDILTVMKRRNPGVNVILYPTLVQGDGAAAQIAETIEVADLRDECDVLIVGRGGGSLEDLWAFNEEAVVRAIFACEIPVISAVGHEVDISLSDYAADMRAPTPSAAAELVTQDNKALLNKVQQYRRHLAHLITGKFHALHRQQDRLHHRLVLTHPKQQLQKQQQLVDELQQRLNFGLLNQLQQKQLRFERVRHQLQSLSPARELPLQKARFTDLSVRLHNAILTSQDKKHQKLANLAHNLNIISPLATIARGYSITRDAAGNIIRTVANITPGDNISVQVSDGRLHAKVIEKTKP</sequence>
<dbReference type="Pfam" id="PF13742">
    <property type="entry name" value="tRNA_anti_2"/>
    <property type="match status" value="1"/>
</dbReference>
<dbReference type="GO" id="GO:0006308">
    <property type="term" value="P:DNA catabolic process"/>
    <property type="evidence" value="ECO:0007669"/>
    <property type="project" value="UniProtKB-UniRule"/>
</dbReference>
<evidence type="ECO:0000313" key="9">
    <source>
        <dbReference type="EMBL" id="TLU66772.1"/>
    </source>
</evidence>
<comment type="subcellular location">
    <subcellularLocation>
        <location evidence="5 6">Cytoplasm</location>
    </subcellularLocation>
</comment>
<dbReference type="PANTHER" id="PTHR30008:SF0">
    <property type="entry name" value="EXODEOXYRIBONUCLEASE 7 LARGE SUBUNIT"/>
    <property type="match status" value="1"/>
</dbReference>
<evidence type="ECO:0000256" key="6">
    <source>
        <dbReference type="RuleBase" id="RU004355"/>
    </source>
</evidence>
<dbReference type="OrthoDB" id="9802795at2"/>
<dbReference type="GO" id="GO:0008855">
    <property type="term" value="F:exodeoxyribonuclease VII activity"/>
    <property type="evidence" value="ECO:0007669"/>
    <property type="project" value="UniProtKB-UniRule"/>
</dbReference>
<dbReference type="Pfam" id="PF02601">
    <property type="entry name" value="Exonuc_VII_L"/>
    <property type="match status" value="1"/>
</dbReference>
<evidence type="ECO:0000256" key="3">
    <source>
        <dbReference type="ARBA" id="ARBA00022801"/>
    </source>
</evidence>
<dbReference type="HAMAP" id="MF_00378">
    <property type="entry name" value="Exonuc_7_L"/>
    <property type="match status" value="1"/>
</dbReference>
<dbReference type="CDD" id="cd04489">
    <property type="entry name" value="ExoVII_LU_OBF"/>
    <property type="match status" value="1"/>
</dbReference>
<dbReference type="AlphaFoldDB" id="A0A5R9INC0"/>
<dbReference type="GO" id="GO:0003676">
    <property type="term" value="F:nucleic acid binding"/>
    <property type="evidence" value="ECO:0007669"/>
    <property type="project" value="InterPro"/>
</dbReference>
<comment type="function">
    <text evidence="5">Bidirectionally degrades single-stranded DNA into large acid-insoluble oligonucleotides, which are then degraded further into small acid-soluble oligonucleotides.</text>
</comment>
<dbReference type="InterPro" id="IPR025824">
    <property type="entry name" value="OB-fold_nuc-bd_dom"/>
</dbReference>
<proteinExistence type="inferred from homology"/>
<dbReference type="GO" id="GO:0005737">
    <property type="term" value="C:cytoplasm"/>
    <property type="evidence" value="ECO:0007669"/>
    <property type="project" value="UniProtKB-SubCell"/>
</dbReference>
<dbReference type="EMBL" id="VCBC01000004">
    <property type="protein sequence ID" value="TLU66772.1"/>
    <property type="molecule type" value="Genomic_DNA"/>
</dbReference>
<dbReference type="GO" id="GO:0009318">
    <property type="term" value="C:exodeoxyribonuclease VII complex"/>
    <property type="evidence" value="ECO:0007669"/>
    <property type="project" value="UniProtKB-UniRule"/>
</dbReference>
<name>A0A5R9INC0_9GAMM</name>
<keyword evidence="2 5" id="KW-0540">Nuclease</keyword>
<evidence type="ECO:0000259" key="7">
    <source>
        <dbReference type="Pfam" id="PF02601"/>
    </source>
</evidence>
<organism evidence="9 10">
    <name type="scientific">Thalassotalea litorea</name>
    <dbReference type="NCBI Taxonomy" id="2020715"/>
    <lineage>
        <taxon>Bacteria</taxon>
        <taxon>Pseudomonadati</taxon>
        <taxon>Pseudomonadota</taxon>
        <taxon>Gammaproteobacteria</taxon>
        <taxon>Alteromonadales</taxon>
        <taxon>Colwelliaceae</taxon>
        <taxon>Thalassotalea</taxon>
    </lineage>
</organism>
<reference evidence="9 10" key="1">
    <citation type="submission" date="2019-05" db="EMBL/GenBank/DDBJ databases">
        <title>Genome sequences of Thalassotalea litorea 1K03283.</title>
        <authorList>
            <person name="Zhang D."/>
        </authorList>
    </citation>
    <scope>NUCLEOTIDE SEQUENCE [LARGE SCALE GENOMIC DNA]</scope>
    <source>
        <strain evidence="9 10">MCCC 1K03283</strain>
    </source>
</reference>
<evidence type="ECO:0000256" key="5">
    <source>
        <dbReference type="HAMAP-Rule" id="MF_00378"/>
    </source>
</evidence>
<comment type="caution">
    <text evidence="9">The sequence shown here is derived from an EMBL/GenBank/DDBJ whole genome shotgun (WGS) entry which is preliminary data.</text>
</comment>
<dbReference type="PANTHER" id="PTHR30008">
    <property type="entry name" value="EXODEOXYRIBONUCLEASE 7 LARGE SUBUNIT"/>
    <property type="match status" value="1"/>
</dbReference>
<evidence type="ECO:0000313" key="10">
    <source>
        <dbReference type="Proteomes" id="UP000307790"/>
    </source>
</evidence>
<keyword evidence="3 5" id="KW-0378">Hydrolase</keyword>
<dbReference type="InterPro" id="IPR003753">
    <property type="entry name" value="Exonuc_VII_L"/>
</dbReference>